<gene>
    <name evidence="1" type="ORF">BJF96_g8367</name>
</gene>
<reference evidence="1 2" key="1">
    <citation type="submission" date="2017-12" db="EMBL/GenBank/DDBJ databases">
        <title>Comparative genomics yields insights into virulence evolution of Verticillium dahliae.</title>
        <authorList>
            <person name="Fan R."/>
            <person name="Armitage A.D."/>
            <person name="Cascant-Lopez E."/>
            <person name="Sobczyk M."/>
            <person name="Cockerton H.M."/>
            <person name="Harrison R.J."/>
        </authorList>
    </citation>
    <scope>NUCLEOTIDE SEQUENCE [LARGE SCALE GENOMIC DNA]</scope>
    <source>
        <strain evidence="1 2">12008</strain>
    </source>
</reference>
<name>A0AA44WCW9_VERDA</name>
<accession>A0AA44WCW9</accession>
<dbReference type="Proteomes" id="UP000236305">
    <property type="component" value="Unassembled WGS sequence"/>
</dbReference>
<proteinExistence type="predicted"/>
<dbReference type="AlphaFoldDB" id="A0AA44WCW9"/>
<organism evidence="1 2">
    <name type="scientific">Verticillium dahliae</name>
    <name type="common">Verticillium wilt</name>
    <dbReference type="NCBI Taxonomy" id="27337"/>
    <lineage>
        <taxon>Eukaryota</taxon>
        <taxon>Fungi</taxon>
        <taxon>Dikarya</taxon>
        <taxon>Ascomycota</taxon>
        <taxon>Pezizomycotina</taxon>
        <taxon>Sordariomycetes</taxon>
        <taxon>Hypocreomycetidae</taxon>
        <taxon>Glomerellales</taxon>
        <taxon>Plectosphaerellaceae</taxon>
        <taxon>Verticillium</taxon>
    </lineage>
</organism>
<evidence type="ECO:0000313" key="2">
    <source>
        <dbReference type="Proteomes" id="UP000236305"/>
    </source>
</evidence>
<evidence type="ECO:0000313" key="1">
    <source>
        <dbReference type="EMBL" id="PNH28292.1"/>
    </source>
</evidence>
<comment type="caution">
    <text evidence="1">The sequence shown here is derived from an EMBL/GenBank/DDBJ whole genome shotgun (WGS) entry which is preliminary data.</text>
</comment>
<protein>
    <submittedName>
        <fullName evidence="1">Uncharacterized protein</fullName>
    </submittedName>
</protein>
<sequence length="34" mass="3794">MIEAVPAWKAKGEAWREVEVDAVWGTVIILAKRA</sequence>
<dbReference type="EMBL" id="MPSH01000035">
    <property type="protein sequence ID" value="PNH28292.1"/>
    <property type="molecule type" value="Genomic_DNA"/>
</dbReference>